<organism evidence="2 3">
    <name type="scientific">Manganibacter manganicus</name>
    <dbReference type="NCBI Taxonomy" id="1873176"/>
    <lineage>
        <taxon>Bacteria</taxon>
        <taxon>Pseudomonadati</taxon>
        <taxon>Pseudomonadota</taxon>
        <taxon>Alphaproteobacteria</taxon>
        <taxon>Hyphomicrobiales</taxon>
        <taxon>Phyllobacteriaceae</taxon>
        <taxon>Manganibacter</taxon>
    </lineage>
</organism>
<dbReference type="Proteomes" id="UP000191905">
    <property type="component" value="Unassembled WGS sequence"/>
</dbReference>
<keyword evidence="1" id="KW-0812">Transmembrane</keyword>
<dbReference type="RefSeq" id="WP_139788979.1">
    <property type="nucleotide sequence ID" value="NZ_MDET01000001.1"/>
</dbReference>
<keyword evidence="3" id="KW-1185">Reference proteome</keyword>
<dbReference type="STRING" id="1873176.BFN67_01690"/>
<keyword evidence="1" id="KW-1133">Transmembrane helix</keyword>
<evidence type="ECO:0000256" key="1">
    <source>
        <dbReference type="SAM" id="Phobius"/>
    </source>
</evidence>
<evidence type="ECO:0000313" key="2">
    <source>
        <dbReference type="EMBL" id="OQM77575.1"/>
    </source>
</evidence>
<comment type="caution">
    <text evidence="2">The sequence shown here is derived from an EMBL/GenBank/DDBJ whole genome shotgun (WGS) entry which is preliminary data.</text>
</comment>
<dbReference type="AlphaFoldDB" id="A0A1V8RWQ5"/>
<name>A0A1V8RWQ5_9HYPH</name>
<dbReference type="OrthoDB" id="8455170at2"/>
<keyword evidence="1" id="KW-0472">Membrane</keyword>
<accession>A0A1V8RWQ5</accession>
<feature type="transmembrane region" description="Helical" evidence="1">
    <location>
        <begin position="43"/>
        <end position="59"/>
    </location>
</feature>
<reference evidence="2 3" key="1">
    <citation type="journal article" date="2016" name="Int. J. Syst. Evol. Microbiol.">
        <title>Pseudaminobacter manganicus sp. nov., isolated from sludge of a manganese mine.</title>
        <authorList>
            <person name="Li J."/>
            <person name="Huang J."/>
            <person name="Liao S."/>
            <person name="Wang G."/>
        </authorList>
    </citation>
    <scope>NUCLEOTIDE SEQUENCE [LARGE SCALE GENOMIC DNA]</scope>
    <source>
        <strain evidence="2 3">JH-7</strain>
    </source>
</reference>
<evidence type="ECO:0000313" key="3">
    <source>
        <dbReference type="Proteomes" id="UP000191905"/>
    </source>
</evidence>
<protein>
    <recommendedName>
        <fullName evidence="4">Transmembrane protein</fullName>
    </recommendedName>
</protein>
<sequence length="163" mass="17956">MTENEKTYDLRIRAAERAHDSRRNALEQTGGQVLAFSNGAMRAPALVAAGGVAAALGFYSANYSRLSSSPGNLATFNDILFWLFCSLLLTVIAPGLAYFSQIFFSEAMSEEEYCWEVPFVRDTPKSKRWRLAGNIVRWMAILSVTTSICCLAIGGVRFLALVK</sequence>
<feature type="transmembrane region" description="Helical" evidence="1">
    <location>
        <begin position="135"/>
        <end position="160"/>
    </location>
</feature>
<evidence type="ECO:0008006" key="4">
    <source>
        <dbReference type="Google" id="ProtNLM"/>
    </source>
</evidence>
<gene>
    <name evidence="2" type="ORF">BFN67_01690</name>
</gene>
<dbReference type="EMBL" id="MDET01000001">
    <property type="protein sequence ID" value="OQM77575.1"/>
    <property type="molecule type" value="Genomic_DNA"/>
</dbReference>
<proteinExistence type="predicted"/>
<feature type="transmembrane region" description="Helical" evidence="1">
    <location>
        <begin position="79"/>
        <end position="99"/>
    </location>
</feature>